<gene>
    <name evidence="1" type="ORF">BU14_0244s0004</name>
</gene>
<dbReference type="Proteomes" id="UP000218209">
    <property type="component" value="Unassembled WGS sequence"/>
</dbReference>
<dbReference type="EMBL" id="KV918910">
    <property type="protein sequence ID" value="OSX75242.1"/>
    <property type="molecule type" value="Genomic_DNA"/>
</dbReference>
<dbReference type="AlphaFoldDB" id="A0A1X6P2U6"/>
<accession>A0A1X6P2U6</accession>
<evidence type="ECO:0000313" key="1">
    <source>
        <dbReference type="EMBL" id="OSX75242.1"/>
    </source>
</evidence>
<keyword evidence="2" id="KW-1185">Reference proteome</keyword>
<reference evidence="1 2" key="1">
    <citation type="submission" date="2017-03" db="EMBL/GenBank/DDBJ databases">
        <title>WGS assembly of Porphyra umbilicalis.</title>
        <authorList>
            <person name="Brawley S.H."/>
            <person name="Blouin N.A."/>
            <person name="Ficko-Blean E."/>
            <person name="Wheeler G.L."/>
            <person name="Lohr M."/>
            <person name="Goodson H.V."/>
            <person name="Jenkins J.W."/>
            <person name="Blaby-Haas C.E."/>
            <person name="Helliwell K.E."/>
            <person name="Chan C."/>
            <person name="Marriage T."/>
            <person name="Bhattacharya D."/>
            <person name="Klein A.S."/>
            <person name="Badis Y."/>
            <person name="Brodie J."/>
            <person name="Cao Y."/>
            <person name="Collen J."/>
            <person name="Dittami S.M."/>
            <person name="Gachon C.M."/>
            <person name="Green B.R."/>
            <person name="Karpowicz S."/>
            <person name="Kim J.W."/>
            <person name="Kudahl U."/>
            <person name="Lin S."/>
            <person name="Michel G."/>
            <person name="Mittag M."/>
            <person name="Olson B.J."/>
            <person name="Pangilinan J."/>
            <person name="Peng Y."/>
            <person name="Qiu H."/>
            <person name="Shu S."/>
            <person name="Singer J.T."/>
            <person name="Smith A.G."/>
            <person name="Sprecher B.N."/>
            <person name="Wagner V."/>
            <person name="Wang W."/>
            <person name="Wang Z.-Y."/>
            <person name="Yan J."/>
            <person name="Yarish C."/>
            <person name="Zoeuner-Riek S."/>
            <person name="Zhuang Y."/>
            <person name="Zou Y."/>
            <person name="Lindquist E.A."/>
            <person name="Grimwood J."/>
            <person name="Barry K."/>
            <person name="Rokhsar D.S."/>
            <person name="Schmutz J."/>
            <person name="Stiller J.W."/>
            <person name="Grossman A.R."/>
            <person name="Prochnik S.E."/>
        </authorList>
    </citation>
    <scope>NUCLEOTIDE SEQUENCE [LARGE SCALE GENOMIC DNA]</scope>
    <source>
        <strain evidence="1">4086291</strain>
    </source>
</reference>
<protein>
    <submittedName>
        <fullName evidence="1">Uncharacterized protein</fullName>
    </submittedName>
</protein>
<name>A0A1X6P2U6_PORUM</name>
<sequence length="241" mass="25274">MLSGPSSGGDCVSAAAAEPRADPQLVGGGPAPFWAAARQRSGRAPEGHDVVPSGSLCRRRVAVFGWFRCRRGSRTYGHVARRGRTRQWLRDICQGADAPSRELESSGGAGRLDCRAAFVAARSPRRVRSHELAGADAAVVRRCHFPRARGAACALGVDGGCARPWSRGVCCVAEEALGAVRWLGGCARGAGCTASVALRGLGCRRSSGRGTSVELRCRCSGRSSRWQGPDAAVASSWTRVS</sequence>
<proteinExistence type="predicted"/>
<evidence type="ECO:0000313" key="2">
    <source>
        <dbReference type="Proteomes" id="UP000218209"/>
    </source>
</evidence>
<organism evidence="1 2">
    <name type="scientific">Porphyra umbilicalis</name>
    <name type="common">Purple laver</name>
    <name type="synonym">Red alga</name>
    <dbReference type="NCBI Taxonomy" id="2786"/>
    <lineage>
        <taxon>Eukaryota</taxon>
        <taxon>Rhodophyta</taxon>
        <taxon>Bangiophyceae</taxon>
        <taxon>Bangiales</taxon>
        <taxon>Bangiaceae</taxon>
        <taxon>Porphyra</taxon>
    </lineage>
</organism>